<gene>
    <name evidence="2" type="ordered locus">RLO149_c041240</name>
</gene>
<dbReference type="RefSeq" id="WP_013963899.1">
    <property type="nucleotide sequence ID" value="NC_015730.1"/>
</dbReference>
<dbReference type="KEGG" id="rli:RLO149_c041240"/>
<reference evidence="2 3" key="1">
    <citation type="journal article" date="2011" name="BMC Genomics">
        <title>Comparative genome analysis and genome-guided physiological analysis of Roseobacter litoralis.</title>
        <authorList>
            <person name="Kalhoefer D."/>
            <person name="Thole S."/>
            <person name="Voget S."/>
            <person name="Lehmann R."/>
            <person name="Liesegang H."/>
            <person name="Wollher A."/>
            <person name="Daniel R."/>
            <person name="Simon M."/>
            <person name="Brinkhoff T."/>
        </authorList>
    </citation>
    <scope>NUCLEOTIDE SEQUENCE [LARGE SCALE GENOMIC DNA]</scope>
    <source>
        <strain evidence="3">ATCC 49566 / DSM 6996 / JCM 21268 / NBRC 15278 / OCh 149</strain>
    </source>
</reference>
<keyword evidence="3" id="KW-1185">Reference proteome</keyword>
<evidence type="ECO:0000259" key="1">
    <source>
        <dbReference type="SMART" id="SM00953"/>
    </source>
</evidence>
<dbReference type="EMBL" id="CP002623">
    <property type="protein sequence ID" value="AEI96020.1"/>
    <property type="molecule type" value="Genomic_DNA"/>
</dbReference>
<sequence length="234" mass="25967">MVEPSITHVDWPRGVRIIRSTYPPIDLFEDIADPEDWPLLISAEQKTNPRLMESIGTLDLIPPDRRVGGPGASYLMAPFTHSSTDRPSRFSDGKLGVLYIASDFETAVRETTYHHAAFMSATAEPPGWTSQFRELCMAVDADLHDIRTVNETIQPFLHPDNYLPAQGFAAQLRASGSQGIVYPSVRGDGECVGLFYPDLAHSPVQGRHLDYHWNGTCVDLVRDAGSGDVYRVVR</sequence>
<dbReference type="HOGENOM" id="CLU_074555_1_0_5"/>
<dbReference type="Proteomes" id="UP000001353">
    <property type="component" value="Chromosome"/>
</dbReference>
<evidence type="ECO:0000313" key="3">
    <source>
        <dbReference type="Proteomes" id="UP000001353"/>
    </source>
</evidence>
<dbReference type="Pfam" id="PF08808">
    <property type="entry name" value="RES"/>
    <property type="match status" value="1"/>
</dbReference>
<dbReference type="SMART" id="SM00953">
    <property type="entry name" value="RES"/>
    <property type="match status" value="1"/>
</dbReference>
<dbReference type="InterPro" id="IPR014914">
    <property type="entry name" value="RES_dom"/>
</dbReference>
<organism evidence="2 3">
    <name type="scientific">Roseobacter litoralis (strain ATCC 49566 / DSM 6996 / JCM 21268 / NBRC 15278 / OCh 149)</name>
    <dbReference type="NCBI Taxonomy" id="391595"/>
    <lineage>
        <taxon>Bacteria</taxon>
        <taxon>Pseudomonadati</taxon>
        <taxon>Pseudomonadota</taxon>
        <taxon>Alphaproteobacteria</taxon>
        <taxon>Rhodobacterales</taxon>
        <taxon>Roseobacteraceae</taxon>
        <taxon>Roseobacter</taxon>
    </lineage>
</organism>
<name>F7ZFL5_ROSLO</name>
<dbReference type="eggNOG" id="COG5654">
    <property type="taxonomic scope" value="Bacteria"/>
</dbReference>
<protein>
    <recommendedName>
        <fullName evidence="1">RES domain-containing protein</fullName>
    </recommendedName>
</protein>
<proteinExistence type="predicted"/>
<accession>F7ZFL5</accession>
<feature type="domain" description="RES" evidence="1">
    <location>
        <begin position="78"/>
        <end position="206"/>
    </location>
</feature>
<dbReference type="STRING" id="391595.RLO149_c041240"/>
<dbReference type="AlphaFoldDB" id="F7ZFL5"/>
<evidence type="ECO:0000313" key="2">
    <source>
        <dbReference type="EMBL" id="AEI96020.1"/>
    </source>
</evidence>